<proteinExistence type="predicted"/>
<evidence type="ECO:0000313" key="19">
    <source>
        <dbReference type="Proteomes" id="UP001307889"/>
    </source>
</evidence>
<dbReference type="Gene3D" id="3.30.420.10">
    <property type="entry name" value="Ribonuclease H-like superfamily/Ribonuclease H"/>
    <property type="match status" value="1"/>
</dbReference>
<keyword evidence="13" id="KW-0548">Nucleotidyltransferase</keyword>
<evidence type="ECO:0000256" key="11">
    <source>
        <dbReference type="ARBA" id="ARBA00022908"/>
    </source>
</evidence>
<evidence type="ECO:0000256" key="5">
    <source>
        <dbReference type="ARBA" id="ARBA00022723"/>
    </source>
</evidence>
<keyword evidence="13" id="KW-0239">DNA-directed DNA polymerase</keyword>
<evidence type="ECO:0000256" key="13">
    <source>
        <dbReference type="ARBA" id="ARBA00022932"/>
    </source>
</evidence>
<dbReference type="Pfam" id="PF22936">
    <property type="entry name" value="Pol_BBD"/>
    <property type="match status" value="1"/>
</dbReference>
<evidence type="ECO:0000313" key="18">
    <source>
        <dbReference type="EMBL" id="BES93230.1"/>
    </source>
</evidence>
<keyword evidence="9" id="KW-0067">ATP-binding</keyword>
<keyword evidence="6" id="KW-0547">Nucleotide-binding</keyword>
<keyword evidence="5" id="KW-0479">Metal-binding</keyword>
<evidence type="ECO:0000256" key="9">
    <source>
        <dbReference type="ARBA" id="ARBA00022840"/>
    </source>
</evidence>
<dbReference type="Proteomes" id="UP001307889">
    <property type="component" value="Chromosome 4"/>
</dbReference>
<keyword evidence="11" id="KW-0229">DNA integration</keyword>
<dbReference type="PANTHER" id="PTHR42648:SF11">
    <property type="entry name" value="TRANSPOSON TY4-P GAG-POL POLYPROTEIN"/>
    <property type="match status" value="1"/>
</dbReference>
<keyword evidence="14" id="KW-0917">Virion maturation</keyword>
<feature type="compositionally biased region" description="Acidic residues" evidence="16">
    <location>
        <begin position="755"/>
        <end position="766"/>
    </location>
</feature>
<dbReference type="Pfam" id="PF00665">
    <property type="entry name" value="rve"/>
    <property type="match status" value="1"/>
</dbReference>
<feature type="region of interest" description="Disordered" evidence="16">
    <location>
        <begin position="227"/>
        <end position="262"/>
    </location>
</feature>
<evidence type="ECO:0000256" key="10">
    <source>
        <dbReference type="ARBA" id="ARBA00022842"/>
    </source>
</evidence>
<keyword evidence="4" id="KW-0540">Nuclease</keyword>
<feature type="domain" description="Integrase catalytic" evidence="17">
    <location>
        <begin position="465"/>
        <end position="641"/>
    </location>
</feature>
<feature type="compositionally biased region" description="Polar residues" evidence="16">
    <location>
        <begin position="804"/>
        <end position="817"/>
    </location>
</feature>
<keyword evidence="12" id="KW-0695">RNA-directed DNA polymerase</keyword>
<keyword evidence="7" id="KW-0255">Endonuclease</keyword>
<accession>A0ABN7ALX0</accession>
<evidence type="ECO:0000256" key="1">
    <source>
        <dbReference type="ARBA" id="ARBA00002180"/>
    </source>
</evidence>
<dbReference type="EMBL" id="AP028912">
    <property type="protein sequence ID" value="BES93230.1"/>
    <property type="molecule type" value="Genomic_DNA"/>
</dbReference>
<evidence type="ECO:0000256" key="3">
    <source>
        <dbReference type="ARBA" id="ARBA00022670"/>
    </source>
</evidence>
<dbReference type="InterPro" id="IPR057670">
    <property type="entry name" value="SH3_retrovirus"/>
</dbReference>
<organism evidence="18 19">
    <name type="scientific">Nesidiocoris tenuis</name>
    <dbReference type="NCBI Taxonomy" id="355587"/>
    <lineage>
        <taxon>Eukaryota</taxon>
        <taxon>Metazoa</taxon>
        <taxon>Ecdysozoa</taxon>
        <taxon>Arthropoda</taxon>
        <taxon>Hexapoda</taxon>
        <taxon>Insecta</taxon>
        <taxon>Pterygota</taxon>
        <taxon>Neoptera</taxon>
        <taxon>Paraneoptera</taxon>
        <taxon>Hemiptera</taxon>
        <taxon>Heteroptera</taxon>
        <taxon>Panheteroptera</taxon>
        <taxon>Cimicomorpha</taxon>
        <taxon>Miridae</taxon>
        <taxon>Dicyphina</taxon>
        <taxon>Nesidiocoris</taxon>
    </lineage>
</organism>
<dbReference type="InterPro" id="IPR039537">
    <property type="entry name" value="Retrotran_Ty1/copia-like"/>
</dbReference>
<keyword evidence="10" id="KW-0460">Magnesium</keyword>
<evidence type="ECO:0000256" key="6">
    <source>
        <dbReference type="ARBA" id="ARBA00022741"/>
    </source>
</evidence>
<sequence length="817" mass="91900">MDSNGSCLPVVEKLRGSENYRSWKFQMTNVLKHEALWVCIAGFSEDDRTPADQKARKEEKALSKINLSVDKCVYPHVESAETAKIAWERLQEAFDGVGLFTSLSLLRRLCTLRLDAFNSTEEYVNEAMSVSTKLQDIREPVPDKFLAAVVLQGLPDSYKPMIMALQNSGALVTFDLVKSTLLQDKSWKGDNGDENKYEECSQPAMYTKGFRKKKYCSRCKQSSHWTSECRRSSEDQNSHPPRGEKREGSFSSRNKSKGKPKNKALFASFRTADAFACESNENSWWIDSGSCFHMSGQKKMLRDLSKPETNSQILVANGQSLNVEAIGSSVVALKNSRREISDIKYVPNLHVNLLSVSALVNKGYRVVFDADGCKILDEDSTAKEALVATGSLKNGLYKLDVERQMCANVAKVANLDSHTLWHRRLGHLNHHSMSLLKNGLATGVNFTDNKHPVLCRSCVSGKLSRKPFPYNKNKEVAKHRLDLVHSDLIGPMDPSFGNRKYILTFIDDFSRKIFAYFLKSKDEVPHYFEIFQALVENEAERKIKVWRTDNGTEFCNRKMQSICERSGIKHERSVAYSPSQNGFAERVGRSIMDKTRSMMNDAKLEKRFWAETASTAVYLLNRSPAKKIRGSTPEEKWTGKRVDLSHLKVFGCPAFCHIPKEKRRKLDVKSKEYMFVGYSETSKGYKLMDKKSHEIKIARDVIFDEAACFSPTEMQPSSKRSPSKPSTVPDFVLKEAPHQFLTPAADQLPNLDSDSSSEDGQDEDPDSSGGSQLSDETLRPIPPISDDSGSGEFEETEDAVKTIELSSESDTAPPQLS</sequence>
<dbReference type="Pfam" id="PF14223">
    <property type="entry name" value="Retrotran_gag_2"/>
    <property type="match status" value="1"/>
</dbReference>
<gene>
    <name evidence="18" type="ORF">NTJ_06039</name>
</gene>
<evidence type="ECO:0000259" key="17">
    <source>
        <dbReference type="PROSITE" id="PS50994"/>
    </source>
</evidence>
<protein>
    <submittedName>
        <fullName evidence="18">Hydra magnipapillata</fullName>
    </submittedName>
</protein>
<dbReference type="SUPFAM" id="SSF53098">
    <property type="entry name" value="Ribonuclease H-like"/>
    <property type="match status" value="1"/>
</dbReference>
<evidence type="ECO:0000256" key="4">
    <source>
        <dbReference type="ARBA" id="ARBA00022722"/>
    </source>
</evidence>
<dbReference type="InterPro" id="IPR054722">
    <property type="entry name" value="PolX-like_BBD"/>
</dbReference>
<dbReference type="InterPro" id="IPR001584">
    <property type="entry name" value="Integrase_cat-core"/>
</dbReference>
<dbReference type="PROSITE" id="PS50994">
    <property type="entry name" value="INTEGRASE"/>
    <property type="match status" value="1"/>
</dbReference>
<feature type="region of interest" description="Disordered" evidence="16">
    <location>
        <begin position="742"/>
        <end position="817"/>
    </location>
</feature>
<dbReference type="Pfam" id="PF13976">
    <property type="entry name" value="gag_pre-integrs"/>
    <property type="match status" value="1"/>
</dbReference>
<name>A0ABN7ALX0_9HEMI</name>
<evidence type="ECO:0000256" key="15">
    <source>
        <dbReference type="ARBA" id="ARBA00023172"/>
    </source>
</evidence>
<dbReference type="Pfam" id="PF25597">
    <property type="entry name" value="SH3_retrovirus"/>
    <property type="match status" value="1"/>
</dbReference>
<dbReference type="PANTHER" id="PTHR42648">
    <property type="entry name" value="TRANSPOSASE, PUTATIVE-RELATED"/>
    <property type="match status" value="1"/>
</dbReference>
<dbReference type="InterPro" id="IPR012337">
    <property type="entry name" value="RNaseH-like_sf"/>
</dbReference>
<evidence type="ECO:0000256" key="8">
    <source>
        <dbReference type="ARBA" id="ARBA00022801"/>
    </source>
</evidence>
<keyword evidence="2" id="KW-1188">Viral release from host cell</keyword>
<keyword evidence="3" id="KW-0645">Protease</keyword>
<keyword evidence="15" id="KW-0233">DNA recombination</keyword>
<reference evidence="18 19" key="1">
    <citation type="submission" date="2023-09" db="EMBL/GenBank/DDBJ databases">
        <title>Nesidiocoris tenuis whole genome shotgun sequence.</title>
        <authorList>
            <person name="Shibata T."/>
            <person name="Shimoda M."/>
            <person name="Kobayashi T."/>
            <person name="Uehara T."/>
        </authorList>
    </citation>
    <scope>NUCLEOTIDE SEQUENCE [LARGE SCALE GENOMIC DNA]</scope>
    <source>
        <strain evidence="18 19">Japan</strain>
    </source>
</reference>
<evidence type="ECO:0000256" key="14">
    <source>
        <dbReference type="ARBA" id="ARBA00023113"/>
    </source>
</evidence>
<keyword evidence="13" id="KW-0808">Transferase</keyword>
<comment type="function">
    <text evidence="1">The aspartyl protease (PR) mediates the proteolytic cleavages of the Gag and Gag-Pol polyproteins after assembly of the VLP.</text>
</comment>
<feature type="compositionally biased region" description="Basic and acidic residues" evidence="16">
    <location>
        <begin position="227"/>
        <end position="248"/>
    </location>
</feature>
<evidence type="ECO:0000256" key="7">
    <source>
        <dbReference type="ARBA" id="ARBA00022759"/>
    </source>
</evidence>
<dbReference type="InterPro" id="IPR025724">
    <property type="entry name" value="GAG-pre-integrase_dom"/>
</dbReference>
<evidence type="ECO:0000256" key="2">
    <source>
        <dbReference type="ARBA" id="ARBA00022612"/>
    </source>
</evidence>
<dbReference type="InterPro" id="IPR036397">
    <property type="entry name" value="RNaseH_sf"/>
</dbReference>
<keyword evidence="19" id="KW-1185">Reference proteome</keyword>
<evidence type="ECO:0000256" key="16">
    <source>
        <dbReference type="SAM" id="MobiDB-lite"/>
    </source>
</evidence>
<evidence type="ECO:0000256" key="12">
    <source>
        <dbReference type="ARBA" id="ARBA00022918"/>
    </source>
</evidence>
<keyword evidence="8" id="KW-0378">Hydrolase</keyword>